<dbReference type="InterPro" id="IPR036583">
    <property type="entry name" value="23S_rRNA_IVS_sf"/>
</dbReference>
<proteinExistence type="predicted"/>
<organism evidence="1 2">
    <name type="scientific">Chryseobacterium edaphi</name>
    <dbReference type="NCBI Taxonomy" id="2976532"/>
    <lineage>
        <taxon>Bacteria</taxon>
        <taxon>Pseudomonadati</taxon>
        <taxon>Bacteroidota</taxon>
        <taxon>Flavobacteriia</taxon>
        <taxon>Flavobacteriales</taxon>
        <taxon>Weeksellaceae</taxon>
        <taxon>Chryseobacterium group</taxon>
        <taxon>Chryseobacterium</taxon>
    </lineage>
</organism>
<dbReference type="SUPFAM" id="SSF158446">
    <property type="entry name" value="IVS-encoded protein-like"/>
    <property type="match status" value="1"/>
</dbReference>
<evidence type="ECO:0000313" key="2">
    <source>
        <dbReference type="Proteomes" id="UP001208649"/>
    </source>
</evidence>
<dbReference type="PANTHER" id="PTHR38471">
    <property type="entry name" value="FOUR HELIX BUNDLE PROTEIN"/>
    <property type="match status" value="1"/>
</dbReference>
<keyword evidence="2" id="KW-1185">Reference proteome</keyword>
<dbReference type="Gene3D" id="1.20.1440.60">
    <property type="entry name" value="23S rRNA-intervening sequence"/>
    <property type="match status" value="1"/>
</dbReference>
<reference evidence="2" key="1">
    <citation type="submission" date="2023-07" db="EMBL/GenBank/DDBJ databases">
        <title>Chryseobacterium sp. strain PBS4-4 Genome sequencing and assembly.</title>
        <authorList>
            <person name="Jung Y."/>
        </authorList>
    </citation>
    <scope>NUCLEOTIDE SEQUENCE [LARGE SCALE GENOMIC DNA]</scope>
    <source>
        <strain evidence="2">PBS4-4</strain>
    </source>
</reference>
<dbReference type="EMBL" id="JAOTEM010000006">
    <property type="protein sequence ID" value="MCU7619135.1"/>
    <property type="molecule type" value="Genomic_DNA"/>
</dbReference>
<protein>
    <submittedName>
        <fullName evidence="1">Four helix bundle protein</fullName>
    </submittedName>
</protein>
<dbReference type="InterPro" id="IPR012657">
    <property type="entry name" value="23S_rRNA-intervening_sequence"/>
</dbReference>
<dbReference type="Pfam" id="PF05635">
    <property type="entry name" value="23S_rRNA_IVP"/>
    <property type="match status" value="1"/>
</dbReference>
<accession>A0ABT2WA94</accession>
<dbReference type="Proteomes" id="UP001208649">
    <property type="component" value="Unassembled WGS sequence"/>
</dbReference>
<dbReference type="CDD" id="cd16377">
    <property type="entry name" value="23S_rRNA_IVP_like"/>
    <property type="match status" value="1"/>
</dbReference>
<dbReference type="NCBIfam" id="TIGR02436">
    <property type="entry name" value="four helix bundle protein"/>
    <property type="match status" value="1"/>
</dbReference>
<comment type="caution">
    <text evidence="1">The sequence shown here is derived from an EMBL/GenBank/DDBJ whole genome shotgun (WGS) entry which is preliminary data.</text>
</comment>
<gene>
    <name evidence="1" type="ORF">NZ698_18300</name>
</gene>
<dbReference type="PANTHER" id="PTHR38471:SF2">
    <property type="entry name" value="FOUR HELIX BUNDLE PROTEIN"/>
    <property type="match status" value="1"/>
</dbReference>
<evidence type="ECO:0000313" key="1">
    <source>
        <dbReference type="EMBL" id="MCU7619135.1"/>
    </source>
</evidence>
<name>A0ABT2WA94_9FLAO</name>
<sequence>MISFKYLIVWQKSHELVLCIYKVTSQFPKEETYALTSQIRRAAVSVPANIAEGFKKKTLANKLNFLSHSDGSLEEVKYYLILAKDLSYISLEKYLELELCCEEVSKLISGYAKNMKNYYNNKATNTQQKN</sequence>